<keyword evidence="1" id="KW-0479">Metal-binding</keyword>
<feature type="compositionally biased region" description="Polar residues" evidence="6">
    <location>
        <begin position="642"/>
        <end position="657"/>
    </location>
</feature>
<dbReference type="Proteomes" id="UP001500889">
    <property type="component" value="Chromosome J"/>
</dbReference>
<dbReference type="PANTHER" id="PTHR24403">
    <property type="entry name" value="ZINC FINGER PROTEIN"/>
    <property type="match status" value="1"/>
</dbReference>
<dbReference type="PROSITE" id="PS00028">
    <property type="entry name" value="ZINC_FINGER_C2H2_1"/>
    <property type="match status" value="5"/>
</dbReference>
<organism evidence="8 9">
    <name type="scientific">Drosophila madeirensis</name>
    <name type="common">Fruit fly</name>
    <dbReference type="NCBI Taxonomy" id="30013"/>
    <lineage>
        <taxon>Eukaryota</taxon>
        <taxon>Metazoa</taxon>
        <taxon>Ecdysozoa</taxon>
        <taxon>Arthropoda</taxon>
        <taxon>Hexapoda</taxon>
        <taxon>Insecta</taxon>
        <taxon>Pterygota</taxon>
        <taxon>Neoptera</taxon>
        <taxon>Endopterygota</taxon>
        <taxon>Diptera</taxon>
        <taxon>Brachycera</taxon>
        <taxon>Muscomorpha</taxon>
        <taxon>Ephydroidea</taxon>
        <taxon>Drosophilidae</taxon>
        <taxon>Drosophila</taxon>
        <taxon>Sophophora</taxon>
    </lineage>
</organism>
<feature type="domain" description="C2H2-type" evidence="7">
    <location>
        <begin position="451"/>
        <end position="478"/>
    </location>
</feature>
<evidence type="ECO:0000256" key="2">
    <source>
        <dbReference type="ARBA" id="ARBA00022737"/>
    </source>
</evidence>
<feature type="region of interest" description="Disordered" evidence="6">
    <location>
        <begin position="80"/>
        <end position="119"/>
    </location>
</feature>
<name>A0AAU9FSC3_DROMD</name>
<dbReference type="SMART" id="SM00355">
    <property type="entry name" value="ZnF_C2H2"/>
    <property type="match status" value="6"/>
</dbReference>
<keyword evidence="3 5" id="KW-0863">Zinc-finger</keyword>
<feature type="compositionally biased region" description="Basic residues" evidence="6">
    <location>
        <begin position="106"/>
        <end position="115"/>
    </location>
</feature>
<protein>
    <submittedName>
        <fullName evidence="8">Zinc finger protein</fullName>
    </submittedName>
</protein>
<dbReference type="PROSITE" id="PS50157">
    <property type="entry name" value="ZINC_FINGER_C2H2_2"/>
    <property type="match status" value="4"/>
</dbReference>
<feature type="region of interest" description="Disordered" evidence="6">
    <location>
        <begin position="630"/>
        <end position="658"/>
    </location>
</feature>
<dbReference type="PANTHER" id="PTHR24403:SF67">
    <property type="entry name" value="FI01116P-RELATED"/>
    <property type="match status" value="1"/>
</dbReference>
<dbReference type="GO" id="GO:0045944">
    <property type="term" value="P:positive regulation of transcription by RNA polymerase II"/>
    <property type="evidence" value="ECO:0007669"/>
    <property type="project" value="TreeGrafter"/>
</dbReference>
<sequence length="776" mass="85781">MVNAKKEVICDYCGSSNEPAQILTSKKAYFGNKVSDVLHAITQRNIPPTLGIKVCYICFSKFVQCERTIQKIQEFVDKGLSTSGGKKKSANNDEVEVAQSEEEVKNKKKPMKKRSLSVPGLGTLQPLALFEAEQPKLSKGKTDSDILENSVVLKPAKTIDKKNNSVLSFFSPVTATAADSEEEEESEAEEKELPPNNVLIPNIFECRRCDFKVKQQKPMKQHYMQVHGQMRPRIYFCPMCTKSFGVAKTLKEHAKTVHGIEEQPKDKGAAGRAKTVDKEVPAVKKRRKSVANVKVDNTPAAEDDDDDIEIIEEKSSVPAQTSLVKQQTSFSKPQTPGKQQTPSTPQTPVKTQKTPLKVQTPLKPLENGDHDESITGIRALNEHKKNKKSVANVDYTFAINGSSASTPKPNGEPIPSNSQLTCSICDAEQPSVKTMQRHMSTSHGIDKAKIFKCHKCEKSLASKQSLNYHLSWHAANPDAEVSSKRQIIQADGPSSKRSKTKEAEDEFIDVADGAVSPPKKSKKLSETLNDVAVPSPKKSKKLSETLNDVAVPSPKKSKKLSETLNDVAVPSPKKSKKLSETLNDVAVPSPKKSKKLSETLNDVAVSSPKKSQEEPIVSLLSDAEKWIFPRPKKTKERKESESVNISNGNSESASPSYPLSDMDAVNPSVQPHKREMLTSTCESITADESDFNCSQCPKSVKSQRRLESHIAKMHGKSLKCSNCYNKYHTRQSYVVHFGECDGEAKESNMPCGVRKCTKVFGTVKSLEDHLKKRHQW</sequence>
<dbReference type="GO" id="GO:0005634">
    <property type="term" value="C:nucleus"/>
    <property type="evidence" value="ECO:0007669"/>
    <property type="project" value="TreeGrafter"/>
</dbReference>
<evidence type="ECO:0000256" key="1">
    <source>
        <dbReference type="ARBA" id="ARBA00022723"/>
    </source>
</evidence>
<keyword evidence="4" id="KW-0862">Zinc</keyword>
<keyword evidence="9" id="KW-1185">Reference proteome</keyword>
<feature type="compositionally biased region" description="Basic and acidic residues" evidence="6">
    <location>
        <begin position="255"/>
        <end position="282"/>
    </location>
</feature>
<proteinExistence type="predicted"/>
<feature type="domain" description="C2H2-type" evidence="7">
    <location>
        <begin position="235"/>
        <end position="263"/>
    </location>
</feature>
<dbReference type="Gene3D" id="3.30.160.60">
    <property type="entry name" value="Classic Zinc Finger"/>
    <property type="match status" value="3"/>
</dbReference>
<feature type="compositionally biased region" description="Polar residues" evidence="6">
    <location>
        <begin position="317"/>
        <end position="331"/>
    </location>
</feature>
<evidence type="ECO:0000313" key="8">
    <source>
        <dbReference type="EMBL" id="BFF98587.1"/>
    </source>
</evidence>
<dbReference type="InterPro" id="IPR036236">
    <property type="entry name" value="Znf_C2H2_sf"/>
</dbReference>
<dbReference type="AlphaFoldDB" id="A0AAU9FSC3"/>
<feature type="compositionally biased region" description="Low complexity" evidence="6">
    <location>
        <begin position="332"/>
        <end position="357"/>
    </location>
</feature>
<dbReference type="EMBL" id="AP029265">
    <property type="protein sequence ID" value="BFF98587.1"/>
    <property type="molecule type" value="Genomic_DNA"/>
</dbReference>
<evidence type="ECO:0000256" key="5">
    <source>
        <dbReference type="PROSITE-ProRule" id="PRU00042"/>
    </source>
</evidence>
<feature type="domain" description="C2H2-type" evidence="7">
    <location>
        <begin position="204"/>
        <end position="232"/>
    </location>
</feature>
<dbReference type="GO" id="GO:0008270">
    <property type="term" value="F:zinc ion binding"/>
    <property type="evidence" value="ECO:0007669"/>
    <property type="project" value="UniProtKB-KW"/>
</dbReference>
<dbReference type="InterPro" id="IPR050688">
    <property type="entry name" value="Zinc_finger/UBP_domain"/>
</dbReference>
<dbReference type="InterPro" id="IPR013087">
    <property type="entry name" value="Znf_C2H2_type"/>
</dbReference>
<keyword evidence="2" id="KW-0677">Repeat</keyword>
<evidence type="ECO:0000256" key="4">
    <source>
        <dbReference type="ARBA" id="ARBA00022833"/>
    </source>
</evidence>
<evidence type="ECO:0000313" key="9">
    <source>
        <dbReference type="Proteomes" id="UP001500889"/>
    </source>
</evidence>
<accession>A0AAU9FSC3</accession>
<feature type="region of interest" description="Disordered" evidence="6">
    <location>
        <begin position="255"/>
        <end position="371"/>
    </location>
</feature>
<evidence type="ECO:0000256" key="6">
    <source>
        <dbReference type="SAM" id="MobiDB-lite"/>
    </source>
</evidence>
<evidence type="ECO:0000259" key="7">
    <source>
        <dbReference type="PROSITE" id="PS50157"/>
    </source>
</evidence>
<gene>
    <name evidence="8" type="ORF">DMAD_06720</name>
</gene>
<dbReference type="SUPFAM" id="SSF57667">
    <property type="entry name" value="beta-beta-alpha zinc fingers"/>
    <property type="match status" value="1"/>
</dbReference>
<feature type="region of interest" description="Disordered" evidence="6">
    <location>
        <begin position="477"/>
        <end position="616"/>
    </location>
</feature>
<feature type="compositionally biased region" description="Acidic residues" evidence="6">
    <location>
        <begin position="301"/>
        <end position="310"/>
    </location>
</feature>
<evidence type="ECO:0000256" key="3">
    <source>
        <dbReference type="ARBA" id="ARBA00022771"/>
    </source>
</evidence>
<feature type="domain" description="C2H2-type" evidence="7">
    <location>
        <begin position="691"/>
        <end position="714"/>
    </location>
</feature>
<reference evidence="8 9" key="1">
    <citation type="submission" date="2024-02" db="EMBL/GenBank/DDBJ databases">
        <title>A chromosome-level genome assembly of Drosophila madeirensis, a fruit fly species endemic to Madeira island.</title>
        <authorList>
            <person name="Tomihara K."/>
            <person name="Llopart A."/>
            <person name="Yamamoto D."/>
        </authorList>
    </citation>
    <scope>NUCLEOTIDE SEQUENCE [LARGE SCALE GENOMIC DNA]</scope>
    <source>
        <strain evidence="8 9">RF1</strain>
    </source>
</reference>